<gene>
    <name evidence="2" type="ORF">BK798_04510</name>
</gene>
<dbReference type="GO" id="GO:0016491">
    <property type="term" value="F:oxidoreductase activity"/>
    <property type="evidence" value="ECO:0007669"/>
    <property type="project" value="InterPro"/>
</dbReference>
<proteinExistence type="predicted"/>
<dbReference type="InterPro" id="IPR050627">
    <property type="entry name" value="Nitroreductase/BluB"/>
</dbReference>
<feature type="domain" description="Nitroreductase" evidence="1">
    <location>
        <begin position="67"/>
        <end position="146"/>
    </location>
</feature>
<dbReference type="GeneID" id="35118614"/>
<sequence>MNQIFKRKSVRSFTDEKVSTDKIKNLIRAGMQAPSAFNSQPWEFIVVSDKKDLKAVSKMSRYARPAENAQKLIIVLGNTERDNVVMPMIQQDLSACTQNILLQAVAEGLGAVWLGFYPIEDRVNSLRQYFNIPKHIIPFSVIAIGYPKEDKEPESRYDESKIHLGKY</sequence>
<dbReference type="Gene3D" id="3.40.109.10">
    <property type="entry name" value="NADH Oxidase"/>
    <property type="match status" value="1"/>
</dbReference>
<dbReference type="SUPFAM" id="SSF55469">
    <property type="entry name" value="FMN-dependent nitroreductase-like"/>
    <property type="match status" value="1"/>
</dbReference>
<dbReference type="EMBL" id="CP017803">
    <property type="protein sequence ID" value="ATZ59732.1"/>
    <property type="molecule type" value="Genomic_DNA"/>
</dbReference>
<dbReference type="InterPro" id="IPR029479">
    <property type="entry name" value="Nitroreductase"/>
</dbReference>
<reference evidence="2 3" key="1">
    <citation type="submission" date="2016-10" db="EMBL/GenBank/DDBJ databases">
        <authorList>
            <person name="Varghese N."/>
        </authorList>
    </citation>
    <scope>NUCLEOTIDE SEQUENCE [LARGE SCALE GENOMIC DNA]</scope>
    <source>
        <strain evidence="2 3">KB11</strain>
    </source>
</reference>
<dbReference type="InterPro" id="IPR000415">
    <property type="entry name" value="Nitroreductase-like"/>
</dbReference>
<evidence type="ECO:0000313" key="2">
    <source>
        <dbReference type="EMBL" id="ATZ59732.1"/>
    </source>
</evidence>
<dbReference type="AlphaFoldDB" id="A0A2H4U6I6"/>
<protein>
    <submittedName>
        <fullName evidence="2">Nitroreductase family protein</fullName>
    </submittedName>
</protein>
<dbReference type="PANTHER" id="PTHR23026:SF123">
    <property type="entry name" value="NAD(P)H NITROREDUCTASE RV3131-RELATED"/>
    <property type="match status" value="1"/>
</dbReference>
<dbReference type="PANTHER" id="PTHR23026">
    <property type="entry name" value="NADPH NITROREDUCTASE"/>
    <property type="match status" value="1"/>
</dbReference>
<dbReference type="Proteomes" id="UP000232133">
    <property type="component" value="Chromosome"/>
</dbReference>
<dbReference type="RefSeq" id="WP_100815480.1">
    <property type="nucleotide sequence ID" value="NZ_CP017803.1"/>
</dbReference>
<dbReference type="CDD" id="cd02150">
    <property type="entry name" value="nitroreductase"/>
    <property type="match status" value="1"/>
</dbReference>
<name>A0A2H4U6I6_METSM</name>
<evidence type="ECO:0000313" key="3">
    <source>
        <dbReference type="Proteomes" id="UP000232133"/>
    </source>
</evidence>
<dbReference type="Pfam" id="PF00881">
    <property type="entry name" value="Nitroreductase"/>
    <property type="match status" value="2"/>
</dbReference>
<accession>A0A2H4U6I6</accession>
<feature type="domain" description="Nitroreductase" evidence="1">
    <location>
        <begin position="5"/>
        <end position="62"/>
    </location>
</feature>
<evidence type="ECO:0000259" key="1">
    <source>
        <dbReference type="Pfam" id="PF00881"/>
    </source>
</evidence>
<organism evidence="2 3">
    <name type="scientific">Methanobrevibacter smithii</name>
    <dbReference type="NCBI Taxonomy" id="2173"/>
    <lineage>
        <taxon>Archaea</taxon>
        <taxon>Methanobacteriati</taxon>
        <taxon>Methanobacteriota</taxon>
        <taxon>Methanomada group</taxon>
        <taxon>Methanobacteria</taxon>
        <taxon>Methanobacteriales</taxon>
        <taxon>Methanobacteriaceae</taxon>
        <taxon>Methanobrevibacter</taxon>
    </lineage>
</organism>